<keyword evidence="2" id="KW-1185">Reference proteome</keyword>
<evidence type="ECO:0000313" key="1">
    <source>
        <dbReference type="EMBL" id="KAK9890659.1"/>
    </source>
</evidence>
<reference evidence="1 2" key="1">
    <citation type="submission" date="2023-03" db="EMBL/GenBank/DDBJ databases">
        <title>Genome insight into feeding habits of ladybird beetles.</title>
        <authorList>
            <person name="Li H.-S."/>
            <person name="Huang Y.-H."/>
            <person name="Pang H."/>
        </authorList>
    </citation>
    <scope>NUCLEOTIDE SEQUENCE [LARGE SCALE GENOMIC DNA]</scope>
    <source>
        <strain evidence="1">SYSU_2023b</strain>
        <tissue evidence="1">Whole body</tissue>
    </source>
</reference>
<proteinExistence type="predicted"/>
<sequence length="103" mass="11718">MWSVFSLYIDQTQSNLQSGHAKSTFVRKRYERQRGRLTDILSSHCKTEGEAIHSEKRNFIGVVLGLCTFINYHQAIYSNQLGIGSTESKVHTSCSHSEEIKPN</sequence>
<gene>
    <name evidence="1" type="ORF">WA026_012017</name>
</gene>
<organism evidence="1 2">
    <name type="scientific">Henosepilachna vigintioctopunctata</name>
    <dbReference type="NCBI Taxonomy" id="420089"/>
    <lineage>
        <taxon>Eukaryota</taxon>
        <taxon>Metazoa</taxon>
        <taxon>Ecdysozoa</taxon>
        <taxon>Arthropoda</taxon>
        <taxon>Hexapoda</taxon>
        <taxon>Insecta</taxon>
        <taxon>Pterygota</taxon>
        <taxon>Neoptera</taxon>
        <taxon>Endopterygota</taxon>
        <taxon>Coleoptera</taxon>
        <taxon>Polyphaga</taxon>
        <taxon>Cucujiformia</taxon>
        <taxon>Coccinelloidea</taxon>
        <taxon>Coccinellidae</taxon>
        <taxon>Epilachninae</taxon>
        <taxon>Epilachnini</taxon>
        <taxon>Henosepilachna</taxon>
    </lineage>
</organism>
<evidence type="ECO:0000313" key="2">
    <source>
        <dbReference type="Proteomes" id="UP001431783"/>
    </source>
</evidence>
<accession>A0AAW1V5X0</accession>
<dbReference type="AlphaFoldDB" id="A0AAW1V5X0"/>
<dbReference type="EMBL" id="JARQZJ010000126">
    <property type="protein sequence ID" value="KAK9890659.1"/>
    <property type="molecule type" value="Genomic_DNA"/>
</dbReference>
<protein>
    <submittedName>
        <fullName evidence="1">Uncharacterized protein</fullName>
    </submittedName>
</protein>
<dbReference type="Proteomes" id="UP001431783">
    <property type="component" value="Unassembled WGS sequence"/>
</dbReference>
<comment type="caution">
    <text evidence="1">The sequence shown here is derived from an EMBL/GenBank/DDBJ whole genome shotgun (WGS) entry which is preliminary data.</text>
</comment>
<name>A0AAW1V5X0_9CUCU</name>